<comment type="similarity">
    <text evidence="2 10">Belongs to the RNA methyltransferase RsmE family.</text>
</comment>
<evidence type="ECO:0000256" key="7">
    <source>
        <dbReference type="ARBA" id="ARBA00022691"/>
    </source>
</evidence>
<keyword evidence="5 10" id="KW-0489">Methyltransferase</keyword>
<comment type="catalytic activity">
    <reaction evidence="9 10">
        <text>uridine(1498) in 16S rRNA + S-adenosyl-L-methionine = N(3)-methyluridine(1498) in 16S rRNA + S-adenosyl-L-homocysteine + H(+)</text>
        <dbReference type="Rhea" id="RHEA:42920"/>
        <dbReference type="Rhea" id="RHEA-COMP:10283"/>
        <dbReference type="Rhea" id="RHEA-COMP:10284"/>
        <dbReference type="ChEBI" id="CHEBI:15378"/>
        <dbReference type="ChEBI" id="CHEBI:57856"/>
        <dbReference type="ChEBI" id="CHEBI:59789"/>
        <dbReference type="ChEBI" id="CHEBI:65315"/>
        <dbReference type="ChEBI" id="CHEBI:74502"/>
        <dbReference type="EC" id="2.1.1.193"/>
    </reaction>
</comment>
<dbReference type="InterPro" id="IPR046886">
    <property type="entry name" value="RsmE_MTase_dom"/>
</dbReference>
<keyword evidence="3 10" id="KW-0963">Cytoplasm</keyword>
<organism evidence="13">
    <name type="scientific">Desulfacinum infernum</name>
    <dbReference type="NCBI Taxonomy" id="35837"/>
    <lineage>
        <taxon>Bacteria</taxon>
        <taxon>Pseudomonadati</taxon>
        <taxon>Thermodesulfobacteriota</taxon>
        <taxon>Syntrophobacteria</taxon>
        <taxon>Syntrophobacterales</taxon>
        <taxon>Syntrophobacteraceae</taxon>
        <taxon>Desulfacinum</taxon>
    </lineage>
</organism>
<gene>
    <name evidence="13" type="ORF">ENS06_09420</name>
</gene>
<evidence type="ECO:0000256" key="4">
    <source>
        <dbReference type="ARBA" id="ARBA00022552"/>
    </source>
</evidence>
<comment type="subcellular location">
    <subcellularLocation>
        <location evidence="1 10">Cytoplasm</location>
    </subcellularLocation>
</comment>
<dbReference type="EMBL" id="DSTK01000027">
    <property type="protein sequence ID" value="HFK97525.1"/>
    <property type="molecule type" value="Genomic_DNA"/>
</dbReference>
<dbReference type="CDD" id="cd18084">
    <property type="entry name" value="RsmE-like"/>
    <property type="match status" value="1"/>
</dbReference>
<keyword evidence="4 10" id="KW-0698">rRNA processing</keyword>
<evidence type="ECO:0000256" key="3">
    <source>
        <dbReference type="ARBA" id="ARBA00022490"/>
    </source>
</evidence>
<dbReference type="InterPro" id="IPR046887">
    <property type="entry name" value="RsmE_PUA-like"/>
</dbReference>
<evidence type="ECO:0000256" key="2">
    <source>
        <dbReference type="ARBA" id="ARBA00005528"/>
    </source>
</evidence>
<evidence type="ECO:0000256" key="10">
    <source>
        <dbReference type="PIRNR" id="PIRNR015601"/>
    </source>
</evidence>
<evidence type="ECO:0000259" key="11">
    <source>
        <dbReference type="Pfam" id="PF04452"/>
    </source>
</evidence>
<name>A0A832EJN3_9BACT</name>
<evidence type="ECO:0000256" key="6">
    <source>
        <dbReference type="ARBA" id="ARBA00022679"/>
    </source>
</evidence>
<reference evidence="13" key="1">
    <citation type="journal article" date="2020" name="mSystems">
        <title>Genome- and Community-Level Interaction Insights into Carbon Utilization and Element Cycling Functions of Hydrothermarchaeota in Hydrothermal Sediment.</title>
        <authorList>
            <person name="Zhou Z."/>
            <person name="Liu Y."/>
            <person name="Xu W."/>
            <person name="Pan J."/>
            <person name="Luo Z.H."/>
            <person name="Li M."/>
        </authorList>
    </citation>
    <scope>NUCLEOTIDE SEQUENCE [LARGE SCALE GENOMIC DNA]</scope>
    <source>
        <strain evidence="13">SpSt-456</strain>
    </source>
</reference>
<dbReference type="Pfam" id="PF20260">
    <property type="entry name" value="PUA_4"/>
    <property type="match status" value="1"/>
</dbReference>
<evidence type="ECO:0000313" key="13">
    <source>
        <dbReference type="EMBL" id="HFK97525.1"/>
    </source>
</evidence>
<dbReference type="Gene3D" id="3.40.1280.10">
    <property type="match status" value="1"/>
</dbReference>
<dbReference type="SUPFAM" id="SSF75217">
    <property type="entry name" value="alpha/beta knot"/>
    <property type="match status" value="1"/>
</dbReference>
<dbReference type="NCBIfam" id="TIGR00046">
    <property type="entry name" value="RsmE family RNA methyltransferase"/>
    <property type="match status" value="1"/>
</dbReference>
<comment type="function">
    <text evidence="8 10">Specifically methylates the N3 position of the uracil ring of uridine 1498 (m3U1498) in 16S rRNA. Acts on the fully assembled 30S ribosomal subunit.</text>
</comment>
<dbReference type="GO" id="GO:0005737">
    <property type="term" value="C:cytoplasm"/>
    <property type="evidence" value="ECO:0007669"/>
    <property type="project" value="UniProtKB-SubCell"/>
</dbReference>
<evidence type="ECO:0000259" key="12">
    <source>
        <dbReference type="Pfam" id="PF20260"/>
    </source>
</evidence>
<accession>A0A832EJN3</accession>
<evidence type="ECO:0000256" key="8">
    <source>
        <dbReference type="ARBA" id="ARBA00025699"/>
    </source>
</evidence>
<dbReference type="InterPro" id="IPR029028">
    <property type="entry name" value="Alpha/beta_knot_MTases"/>
</dbReference>
<sequence>MEPCRTVTRRRFFCDSLDLPRETLTLDADVSHHLWRVLRHREGEVVELCDGRGRTARAKIQGHRQGRVEVELLAVNREEPDRVWTVLMVPWARSDRMDLVVRQAVELGASGLWFFEAERSRYALEGSRKDKRLGRYEKIARDALCQSGRAWLPELLGEDSTEGVLGRLGREPPGEDEIRIVASETEPRESLLALWRRHPHARRIVAAVGPEGGWTDAERLAFHGRGFVPVSLGRHVLRFETACTALLAAVEVLWKQAFSHQS</sequence>
<keyword evidence="6 10" id="KW-0808">Transferase</keyword>
<protein>
    <recommendedName>
        <fullName evidence="10">Ribosomal RNA small subunit methyltransferase E</fullName>
        <ecNumber evidence="10">2.1.1.193</ecNumber>
    </recommendedName>
</protein>
<dbReference type="PANTHER" id="PTHR30027">
    <property type="entry name" value="RIBOSOMAL RNA SMALL SUBUNIT METHYLTRANSFERASE E"/>
    <property type="match status" value="1"/>
</dbReference>
<dbReference type="GO" id="GO:0070475">
    <property type="term" value="P:rRNA base methylation"/>
    <property type="evidence" value="ECO:0007669"/>
    <property type="project" value="TreeGrafter"/>
</dbReference>
<proteinExistence type="inferred from homology"/>
<feature type="domain" description="Ribosomal RNA small subunit methyltransferase E methyltransferase" evidence="11">
    <location>
        <begin position="83"/>
        <end position="250"/>
    </location>
</feature>
<dbReference type="InterPro" id="IPR015947">
    <property type="entry name" value="PUA-like_sf"/>
</dbReference>
<dbReference type="InterPro" id="IPR006700">
    <property type="entry name" value="RsmE"/>
</dbReference>
<evidence type="ECO:0000256" key="5">
    <source>
        <dbReference type="ARBA" id="ARBA00022603"/>
    </source>
</evidence>
<dbReference type="AlphaFoldDB" id="A0A832EJN3"/>
<evidence type="ECO:0000256" key="9">
    <source>
        <dbReference type="ARBA" id="ARBA00047944"/>
    </source>
</evidence>
<dbReference type="GO" id="GO:0070042">
    <property type="term" value="F:rRNA (uridine-N3-)-methyltransferase activity"/>
    <property type="evidence" value="ECO:0007669"/>
    <property type="project" value="TreeGrafter"/>
</dbReference>
<dbReference type="Pfam" id="PF04452">
    <property type="entry name" value="Methyltrans_RNA"/>
    <property type="match status" value="1"/>
</dbReference>
<dbReference type="EC" id="2.1.1.193" evidence="10"/>
<feature type="domain" description="Ribosomal RNA small subunit methyltransferase E PUA-like" evidence="12">
    <location>
        <begin position="26"/>
        <end position="63"/>
    </location>
</feature>
<dbReference type="InterPro" id="IPR029026">
    <property type="entry name" value="tRNA_m1G_MTases_N"/>
</dbReference>
<keyword evidence="7 10" id="KW-0949">S-adenosyl-L-methionine</keyword>
<dbReference type="PIRSF" id="PIRSF015601">
    <property type="entry name" value="MTase_slr0722"/>
    <property type="match status" value="1"/>
</dbReference>
<dbReference type="PANTHER" id="PTHR30027:SF3">
    <property type="entry name" value="16S RRNA (URACIL(1498)-N(3))-METHYLTRANSFERASE"/>
    <property type="match status" value="1"/>
</dbReference>
<evidence type="ECO:0000256" key="1">
    <source>
        <dbReference type="ARBA" id="ARBA00004496"/>
    </source>
</evidence>
<dbReference type="SUPFAM" id="SSF88697">
    <property type="entry name" value="PUA domain-like"/>
    <property type="match status" value="1"/>
</dbReference>
<comment type="caution">
    <text evidence="13">The sequence shown here is derived from an EMBL/GenBank/DDBJ whole genome shotgun (WGS) entry which is preliminary data.</text>
</comment>